<dbReference type="RefSeq" id="WP_146358287.1">
    <property type="nucleotide sequence ID" value="NZ_VOBR01000028.1"/>
</dbReference>
<proteinExistence type="predicted"/>
<gene>
    <name evidence="1" type="ORF">FKR81_33745</name>
</gene>
<sequence>MASAFRLLGRPGFDVCGAADASAALGACVMEVEAALDHLVGLGLAEWAECDTYRLPPLMRLFAAELTPRAPALSR</sequence>
<name>A0A563EJY5_9PSEU</name>
<organism evidence="1 2">
    <name type="scientific">Lentzea tibetensis</name>
    <dbReference type="NCBI Taxonomy" id="2591470"/>
    <lineage>
        <taxon>Bacteria</taxon>
        <taxon>Bacillati</taxon>
        <taxon>Actinomycetota</taxon>
        <taxon>Actinomycetes</taxon>
        <taxon>Pseudonocardiales</taxon>
        <taxon>Pseudonocardiaceae</taxon>
        <taxon>Lentzea</taxon>
    </lineage>
</organism>
<protein>
    <submittedName>
        <fullName evidence="1">Uncharacterized protein</fullName>
    </submittedName>
</protein>
<keyword evidence="2" id="KW-1185">Reference proteome</keyword>
<dbReference type="OrthoDB" id="5521887at2"/>
<accession>A0A563EJY5</accession>
<evidence type="ECO:0000313" key="1">
    <source>
        <dbReference type="EMBL" id="TWP47015.1"/>
    </source>
</evidence>
<comment type="caution">
    <text evidence="1">The sequence shown here is derived from an EMBL/GenBank/DDBJ whole genome shotgun (WGS) entry which is preliminary data.</text>
</comment>
<dbReference type="AlphaFoldDB" id="A0A563EJY5"/>
<evidence type="ECO:0000313" key="2">
    <source>
        <dbReference type="Proteomes" id="UP000316639"/>
    </source>
</evidence>
<dbReference type="Proteomes" id="UP000316639">
    <property type="component" value="Unassembled WGS sequence"/>
</dbReference>
<reference evidence="1 2" key="1">
    <citation type="submission" date="2019-07" db="EMBL/GenBank/DDBJ databases">
        <title>Lentzea xizangensis sp. nov., isolated from Qinghai-Tibetan Plateau Soils.</title>
        <authorList>
            <person name="Huang J."/>
        </authorList>
    </citation>
    <scope>NUCLEOTIDE SEQUENCE [LARGE SCALE GENOMIC DNA]</scope>
    <source>
        <strain evidence="1 2">FXJ1.1311</strain>
    </source>
</reference>
<dbReference type="EMBL" id="VOBR01000028">
    <property type="protein sequence ID" value="TWP47015.1"/>
    <property type="molecule type" value="Genomic_DNA"/>
</dbReference>